<proteinExistence type="inferred from homology"/>
<dbReference type="NCBIfam" id="TIGR00219">
    <property type="entry name" value="mreC"/>
    <property type="match status" value="1"/>
</dbReference>
<sequence length="351" mass="40108">MCIALALFCLSVFKTIEPFRVYLDNFTNRIFIFNYGTNQIVNHITPNFKDVGSLTSANEQLQRQVTALQSELSRVRALEEENKRLKAILGINDVDVAYMQAVNLINTEQGVKNNIIFIDKGAQDGLFYGQNIFDAYGLIGQIISVSDNQSRVLMITDVNSYVPVYNLSNQEQYLLKGSNTQELEVEFIKPKSEIKVGDRLYTSGLAQRFLSNYPVAQVTRVVTDSNNNVIRAYAQPLAHLTSLRYMVAVWPYCNIMPTQQSPNLVYNREYNHNSLLQRLEQNRKSRTTNFLYYQYRGVSPESLSFAQYLTRLKGVSQVVDTNYQADTNLGRQHCYTINPTRPNLNRGGNDE</sequence>
<dbReference type="GO" id="GO:0005886">
    <property type="term" value="C:plasma membrane"/>
    <property type="evidence" value="ECO:0007669"/>
    <property type="project" value="TreeGrafter"/>
</dbReference>
<dbReference type="PANTHER" id="PTHR34138">
    <property type="entry name" value="CELL SHAPE-DETERMINING PROTEIN MREC"/>
    <property type="match status" value="1"/>
</dbReference>
<feature type="domain" description="Rod shape-determining protein MreC beta-barrel core" evidence="6">
    <location>
        <begin position="105"/>
        <end position="248"/>
    </location>
</feature>
<organism evidence="7 8">
    <name type="scientific">Psittacicella melopsittaci</name>
    <dbReference type="NCBI Taxonomy" id="2028576"/>
    <lineage>
        <taxon>Bacteria</taxon>
        <taxon>Pseudomonadati</taxon>
        <taxon>Pseudomonadota</taxon>
        <taxon>Gammaproteobacteria</taxon>
        <taxon>Pasteurellales</taxon>
        <taxon>Psittacicellaceae</taxon>
        <taxon>Psittacicella</taxon>
    </lineage>
</organism>
<keyword evidence="8" id="KW-1185">Reference proteome</keyword>
<dbReference type="PANTHER" id="PTHR34138:SF1">
    <property type="entry name" value="CELL SHAPE-DETERMINING PROTEIN MREC"/>
    <property type="match status" value="1"/>
</dbReference>
<keyword evidence="5" id="KW-0175">Coiled coil</keyword>
<comment type="similarity">
    <text evidence="1">Belongs to the MreC family.</text>
</comment>
<evidence type="ECO:0000259" key="6">
    <source>
        <dbReference type="Pfam" id="PF04085"/>
    </source>
</evidence>
<keyword evidence="3" id="KW-0133">Cell shape</keyword>
<evidence type="ECO:0000256" key="1">
    <source>
        <dbReference type="ARBA" id="ARBA00009369"/>
    </source>
</evidence>
<feature type="coiled-coil region" evidence="5">
    <location>
        <begin position="51"/>
        <end position="88"/>
    </location>
</feature>
<dbReference type="Gene3D" id="2.40.10.340">
    <property type="entry name" value="Rod shape-determining protein MreC, domain 1"/>
    <property type="match status" value="1"/>
</dbReference>
<dbReference type="InterPro" id="IPR055342">
    <property type="entry name" value="MreC_beta-barrel_core"/>
</dbReference>
<dbReference type="InterPro" id="IPR007221">
    <property type="entry name" value="MreC"/>
</dbReference>
<dbReference type="Pfam" id="PF04085">
    <property type="entry name" value="MreC"/>
    <property type="match status" value="1"/>
</dbReference>
<evidence type="ECO:0000313" key="8">
    <source>
        <dbReference type="Proteomes" id="UP000266258"/>
    </source>
</evidence>
<accession>A0A3A1Y8W7</accession>
<dbReference type="Proteomes" id="UP000266258">
    <property type="component" value="Unassembled WGS sequence"/>
</dbReference>
<dbReference type="InterPro" id="IPR042175">
    <property type="entry name" value="Cell/Rod_MreC_2"/>
</dbReference>
<protein>
    <recommendedName>
        <fullName evidence="2">Cell shape-determining protein MreC</fullName>
    </recommendedName>
    <alternativeName>
        <fullName evidence="4">Cell shape protein MreC</fullName>
    </alternativeName>
</protein>
<evidence type="ECO:0000256" key="2">
    <source>
        <dbReference type="ARBA" id="ARBA00013855"/>
    </source>
</evidence>
<dbReference type="GO" id="GO:0008360">
    <property type="term" value="P:regulation of cell shape"/>
    <property type="evidence" value="ECO:0007669"/>
    <property type="project" value="UniProtKB-KW"/>
</dbReference>
<dbReference type="AlphaFoldDB" id="A0A3A1Y8W7"/>
<evidence type="ECO:0000256" key="5">
    <source>
        <dbReference type="SAM" id="Coils"/>
    </source>
</evidence>
<gene>
    <name evidence="7" type="primary">mreC</name>
    <name evidence="7" type="ORF">CJP74_04185</name>
</gene>
<dbReference type="Gene3D" id="2.40.10.350">
    <property type="entry name" value="Rod shape-determining protein MreC, domain 2"/>
    <property type="match status" value="1"/>
</dbReference>
<name>A0A3A1Y8W7_9GAMM</name>
<dbReference type="EMBL" id="NRJH01000032">
    <property type="protein sequence ID" value="RIY32584.1"/>
    <property type="molecule type" value="Genomic_DNA"/>
</dbReference>
<evidence type="ECO:0000256" key="4">
    <source>
        <dbReference type="ARBA" id="ARBA00032089"/>
    </source>
</evidence>
<evidence type="ECO:0000313" key="7">
    <source>
        <dbReference type="EMBL" id="RIY32584.1"/>
    </source>
</evidence>
<dbReference type="InterPro" id="IPR042177">
    <property type="entry name" value="Cell/Rod_1"/>
</dbReference>
<reference evidence="7 8" key="1">
    <citation type="submission" date="2017-08" db="EMBL/GenBank/DDBJ databases">
        <title>Reclassification of Bisgaard taxon 37 and 44.</title>
        <authorList>
            <person name="Christensen H."/>
        </authorList>
    </citation>
    <scope>NUCLEOTIDE SEQUENCE [LARGE SCALE GENOMIC DNA]</scope>
    <source>
        <strain evidence="7 8">B96_4</strain>
    </source>
</reference>
<comment type="caution">
    <text evidence="7">The sequence shown here is derived from an EMBL/GenBank/DDBJ whole genome shotgun (WGS) entry which is preliminary data.</text>
</comment>
<evidence type="ECO:0000256" key="3">
    <source>
        <dbReference type="ARBA" id="ARBA00022960"/>
    </source>
</evidence>